<comment type="caution">
    <text evidence="1">The sequence shown here is derived from an EMBL/GenBank/DDBJ whole genome shotgun (WGS) entry which is preliminary data.</text>
</comment>
<reference evidence="1" key="1">
    <citation type="submission" date="2022-11" db="EMBL/GenBank/DDBJ databases">
        <authorList>
            <person name="Petersen C."/>
        </authorList>
    </citation>
    <scope>NUCLEOTIDE SEQUENCE</scope>
    <source>
        <strain evidence="1">IBT 29864</strain>
    </source>
</reference>
<sequence length="159" mass="18519">MSALVYDSPDRAVTAIEPLTGSDNYATWKRLMTSYLKARQRAIEARLEVEVQAFERHREWSRREAEAYHTIFRYLSPYISVHVAGLETSHDLWNELEERYRRIELATFCELFAQLRETTAARCASTREFVDRVRLLVYRLNAIAPGSIGDRVHIAILLT</sequence>
<organism evidence="1 2">
    <name type="scientific">Penicillium cataractarum</name>
    <dbReference type="NCBI Taxonomy" id="2100454"/>
    <lineage>
        <taxon>Eukaryota</taxon>
        <taxon>Fungi</taxon>
        <taxon>Dikarya</taxon>
        <taxon>Ascomycota</taxon>
        <taxon>Pezizomycotina</taxon>
        <taxon>Eurotiomycetes</taxon>
        <taxon>Eurotiomycetidae</taxon>
        <taxon>Eurotiales</taxon>
        <taxon>Aspergillaceae</taxon>
        <taxon>Penicillium</taxon>
    </lineage>
</organism>
<keyword evidence="2" id="KW-1185">Reference proteome</keyword>
<dbReference type="Proteomes" id="UP001147782">
    <property type="component" value="Unassembled WGS sequence"/>
</dbReference>
<evidence type="ECO:0000313" key="1">
    <source>
        <dbReference type="EMBL" id="KAJ5354349.1"/>
    </source>
</evidence>
<accession>A0A9W9R8W4</accession>
<dbReference type="Pfam" id="PF14223">
    <property type="entry name" value="Retrotran_gag_2"/>
    <property type="match status" value="1"/>
</dbReference>
<evidence type="ECO:0008006" key="3">
    <source>
        <dbReference type="Google" id="ProtNLM"/>
    </source>
</evidence>
<name>A0A9W9R8W4_9EURO</name>
<dbReference type="AlphaFoldDB" id="A0A9W9R8W4"/>
<dbReference type="RefSeq" id="XP_056548918.1">
    <property type="nucleotide sequence ID" value="XM_056705695.1"/>
</dbReference>
<dbReference type="OrthoDB" id="4364246at2759"/>
<reference evidence="1" key="2">
    <citation type="journal article" date="2023" name="IMA Fungus">
        <title>Comparative genomic study of the Penicillium genus elucidates a diverse pangenome and 15 lateral gene transfer events.</title>
        <authorList>
            <person name="Petersen C."/>
            <person name="Sorensen T."/>
            <person name="Nielsen M.R."/>
            <person name="Sondergaard T.E."/>
            <person name="Sorensen J.L."/>
            <person name="Fitzpatrick D.A."/>
            <person name="Frisvad J.C."/>
            <person name="Nielsen K.L."/>
        </authorList>
    </citation>
    <scope>NUCLEOTIDE SEQUENCE</scope>
    <source>
        <strain evidence="1">IBT 29864</strain>
    </source>
</reference>
<protein>
    <recommendedName>
        <fullName evidence="3">DUF4219 domain-containing protein</fullName>
    </recommendedName>
</protein>
<gene>
    <name evidence="1" type="ORF">N7496_012782</name>
</gene>
<dbReference type="EMBL" id="JAPZBS010000011">
    <property type="protein sequence ID" value="KAJ5354349.1"/>
    <property type="molecule type" value="Genomic_DNA"/>
</dbReference>
<proteinExistence type="predicted"/>
<evidence type="ECO:0000313" key="2">
    <source>
        <dbReference type="Proteomes" id="UP001147782"/>
    </source>
</evidence>
<dbReference type="GeneID" id="81444874"/>